<feature type="transmembrane region" description="Helical" evidence="1">
    <location>
        <begin position="52"/>
        <end position="73"/>
    </location>
</feature>
<feature type="transmembrane region" description="Helical" evidence="1">
    <location>
        <begin position="225"/>
        <end position="246"/>
    </location>
</feature>
<keyword evidence="1" id="KW-0472">Membrane</keyword>
<dbReference type="AlphaFoldDB" id="A0A0F9TQM1"/>
<reference evidence="2" key="1">
    <citation type="journal article" date="2015" name="Nature">
        <title>Complex archaea that bridge the gap between prokaryotes and eukaryotes.</title>
        <authorList>
            <person name="Spang A."/>
            <person name="Saw J.H."/>
            <person name="Jorgensen S.L."/>
            <person name="Zaremba-Niedzwiedzka K."/>
            <person name="Martijn J."/>
            <person name="Lind A.E."/>
            <person name="van Eijk R."/>
            <person name="Schleper C."/>
            <person name="Guy L."/>
            <person name="Ettema T.J."/>
        </authorList>
    </citation>
    <scope>NUCLEOTIDE SEQUENCE</scope>
</reference>
<accession>A0A0F9TQM1</accession>
<feature type="transmembrane region" description="Helical" evidence="1">
    <location>
        <begin position="125"/>
        <end position="147"/>
    </location>
</feature>
<keyword evidence="1" id="KW-1133">Transmembrane helix</keyword>
<protein>
    <recommendedName>
        <fullName evidence="3">DUF2085 domain-containing protein</fullName>
    </recommendedName>
</protein>
<evidence type="ECO:0008006" key="3">
    <source>
        <dbReference type="Google" id="ProtNLM"/>
    </source>
</evidence>
<evidence type="ECO:0000313" key="2">
    <source>
        <dbReference type="EMBL" id="KKN51386.1"/>
    </source>
</evidence>
<evidence type="ECO:0000256" key="1">
    <source>
        <dbReference type="SAM" id="Phobius"/>
    </source>
</evidence>
<feature type="transmembrane region" description="Helical" evidence="1">
    <location>
        <begin position="288"/>
        <end position="304"/>
    </location>
</feature>
<dbReference type="Pfam" id="PF09858">
    <property type="entry name" value="DUF2085"/>
    <property type="match status" value="1"/>
</dbReference>
<name>A0A0F9TQM1_9ZZZZ</name>
<gene>
    <name evidence="2" type="ORF">LCGC14_0623280</name>
</gene>
<feature type="transmembrane region" description="Helical" evidence="1">
    <location>
        <begin position="12"/>
        <end position="32"/>
    </location>
</feature>
<feature type="transmembrane region" description="Helical" evidence="1">
    <location>
        <begin position="310"/>
        <end position="330"/>
    </location>
</feature>
<keyword evidence="1" id="KW-0812">Transmembrane</keyword>
<dbReference type="InterPro" id="IPR019206">
    <property type="entry name" value="DUF2085_TM"/>
</dbReference>
<sequence>MNDAPQEVEKKNYLRVVFLNLLISVFIIISYIYTAEGFGAISTVFIGNQEFFLHFGVTLTIFTFFSVLSGPIHGLIDGFLSEFIFQIAVYHEIYFEWCLMVGIIGLLVGLYKYKPLKYHEGIKVYYTFLLLVLITFFLSGLIMVFQALFNPGQFSLEDIILNYGFKFFFQALVSIIFLVPILLVIYDRIFATSEEQLYYMWLTHHPVSASDHTFYLKFGRTKIYFCSRCSGVIIGGILSFFITEIVEMIFQAKLSGEFALILIIFLPIPNFIDWGTQRLLLRKSTTKTRLFTGFIVGAALHIMSFTYNYYFFTMLILTLYFSVFFLLVYFGHKREMKMLRDEDYNYLSKAEVE</sequence>
<feature type="transmembrane region" description="Helical" evidence="1">
    <location>
        <begin position="93"/>
        <end position="113"/>
    </location>
</feature>
<feature type="transmembrane region" description="Helical" evidence="1">
    <location>
        <begin position="167"/>
        <end position="186"/>
    </location>
</feature>
<proteinExistence type="predicted"/>
<dbReference type="EMBL" id="LAZR01001065">
    <property type="protein sequence ID" value="KKN51386.1"/>
    <property type="molecule type" value="Genomic_DNA"/>
</dbReference>
<comment type="caution">
    <text evidence="2">The sequence shown here is derived from an EMBL/GenBank/DDBJ whole genome shotgun (WGS) entry which is preliminary data.</text>
</comment>
<organism evidence="2">
    <name type="scientific">marine sediment metagenome</name>
    <dbReference type="NCBI Taxonomy" id="412755"/>
    <lineage>
        <taxon>unclassified sequences</taxon>
        <taxon>metagenomes</taxon>
        <taxon>ecological metagenomes</taxon>
    </lineage>
</organism>
<feature type="transmembrane region" description="Helical" evidence="1">
    <location>
        <begin position="258"/>
        <end position="276"/>
    </location>
</feature>